<dbReference type="PANTHER" id="PTHR11839:SF26">
    <property type="entry name" value="ADP-RIBOSE DIPHOSPHATASE"/>
    <property type="match status" value="1"/>
</dbReference>
<reference evidence="3" key="1">
    <citation type="journal article" date="2020" name="Stud. Mycol.">
        <title>101 Dothideomycetes genomes: a test case for predicting lifestyles and emergence of pathogens.</title>
        <authorList>
            <person name="Haridas S."/>
            <person name="Albert R."/>
            <person name="Binder M."/>
            <person name="Bloem J."/>
            <person name="Labutti K."/>
            <person name="Salamov A."/>
            <person name="Andreopoulos B."/>
            <person name="Baker S."/>
            <person name="Barry K."/>
            <person name="Bills G."/>
            <person name="Bluhm B."/>
            <person name="Cannon C."/>
            <person name="Castanera R."/>
            <person name="Culley D."/>
            <person name="Daum C."/>
            <person name="Ezra D."/>
            <person name="Gonzalez J."/>
            <person name="Henrissat B."/>
            <person name="Kuo A."/>
            <person name="Liang C."/>
            <person name="Lipzen A."/>
            <person name="Lutzoni F."/>
            <person name="Magnuson J."/>
            <person name="Mondo S."/>
            <person name="Nolan M."/>
            <person name="Ohm R."/>
            <person name="Pangilinan J."/>
            <person name="Park H.-J."/>
            <person name="Ramirez L."/>
            <person name="Alfaro M."/>
            <person name="Sun H."/>
            <person name="Tritt A."/>
            <person name="Yoshinaga Y."/>
            <person name="Zwiers L.-H."/>
            <person name="Turgeon B."/>
            <person name="Goodwin S."/>
            <person name="Spatafora J."/>
            <person name="Crous P."/>
            <person name="Grigoriev I."/>
        </authorList>
    </citation>
    <scope>NUCLEOTIDE SEQUENCE</scope>
    <source>
        <strain evidence="3">CBS 101060</strain>
    </source>
</reference>
<evidence type="ECO:0000313" key="4">
    <source>
        <dbReference type="Proteomes" id="UP000799429"/>
    </source>
</evidence>
<dbReference type="InterPro" id="IPR015797">
    <property type="entry name" value="NUDIX_hydrolase-like_dom_sf"/>
</dbReference>
<evidence type="ECO:0000313" key="3">
    <source>
        <dbReference type="EMBL" id="KAF2835024.1"/>
    </source>
</evidence>
<dbReference type="EMBL" id="MU006112">
    <property type="protein sequence ID" value="KAF2835024.1"/>
    <property type="molecule type" value="Genomic_DNA"/>
</dbReference>
<accession>A0A9P4S2S2</accession>
<dbReference type="InterPro" id="IPR000086">
    <property type="entry name" value="NUDIX_hydrolase_dom"/>
</dbReference>
<gene>
    <name evidence="3" type="ORF">M501DRAFT_942910</name>
</gene>
<dbReference type="CDD" id="cd18888">
    <property type="entry name" value="NUDIX_ADPRase_Nudt5"/>
    <property type="match status" value="1"/>
</dbReference>
<dbReference type="GO" id="GO:0019693">
    <property type="term" value="P:ribose phosphate metabolic process"/>
    <property type="evidence" value="ECO:0007669"/>
    <property type="project" value="TreeGrafter"/>
</dbReference>
<dbReference type="GO" id="GO:0006753">
    <property type="term" value="P:nucleoside phosphate metabolic process"/>
    <property type="evidence" value="ECO:0007669"/>
    <property type="project" value="TreeGrafter"/>
</dbReference>
<proteinExistence type="predicted"/>
<dbReference type="Proteomes" id="UP000799429">
    <property type="component" value="Unassembled WGS sequence"/>
</dbReference>
<dbReference type="PROSITE" id="PS51462">
    <property type="entry name" value="NUDIX"/>
    <property type="match status" value="1"/>
</dbReference>
<comment type="caution">
    <text evidence="3">The sequence shown here is derived from an EMBL/GenBank/DDBJ whole genome shotgun (WGS) entry which is preliminary data.</text>
</comment>
<dbReference type="FunFam" id="3.90.79.10:FF:000016">
    <property type="entry name" value="ADP-sugar pyrophosphatase isoform X1"/>
    <property type="match status" value="1"/>
</dbReference>
<dbReference type="GO" id="GO:0005634">
    <property type="term" value="C:nucleus"/>
    <property type="evidence" value="ECO:0007669"/>
    <property type="project" value="TreeGrafter"/>
</dbReference>
<protein>
    <recommendedName>
        <fullName evidence="2">Nudix hydrolase domain-containing protein</fullName>
    </recommendedName>
</protein>
<dbReference type="InterPro" id="IPR020084">
    <property type="entry name" value="NUDIX_hydrolase_CS"/>
</dbReference>
<dbReference type="AlphaFoldDB" id="A0A9P4S2S2"/>
<name>A0A9P4S2S2_9PEZI</name>
<dbReference type="SUPFAM" id="SSF55811">
    <property type="entry name" value="Nudix"/>
    <property type="match status" value="1"/>
</dbReference>
<dbReference type="PROSITE" id="PS00893">
    <property type="entry name" value="NUDIX_BOX"/>
    <property type="match status" value="1"/>
</dbReference>
<keyword evidence="1" id="KW-0378">Hydrolase</keyword>
<dbReference type="GO" id="GO:0047631">
    <property type="term" value="F:ADP-ribose diphosphatase activity"/>
    <property type="evidence" value="ECO:0007669"/>
    <property type="project" value="TreeGrafter"/>
</dbReference>
<dbReference type="PANTHER" id="PTHR11839">
    <property type="entry name" value="UDP/ADP-SUGAR PYROPHOSPHATASE"/>
    <property type="match status" value="1"/>
</dbReference>
<keyword evidence="4" id="KW-1185">Reference proteome</keyword>
<dbReference type="Pfam" id="PF00293">
    <property type="entry name" value="NUDIX"/>
    <property type="match status" value="1"/>
</dbReference>
<evidence type="ECO:0000259" key="2">
    <source>
        <dbReference type="PROSITE" id="PS51462"/>
    </source>
</evidence>
<dbReference type="Gene3D" id="3.90.79.10">
    <property type="entry name" value="Nucleoside Triphosphate Pyrophosphohydrolase"/>
    <property type="match status" value="1"/>
</dbReference>
<sequence length="209" mass="23120">MPQQPRIIETSDLSTSEARWVSLQKIDYIDQDGTKRTWEVASRKTRGASGIDAVAIGTILLHPSRPPSTILVLQYRPPVDATTVEWPAGLIDATETPEQAAIRELKEETGYEGHILSVSPTISSDPGMTSANMQLAMVQVELKERDKAPEQMLDEGEHIQLVIVPLEELYEKLLSYSKQEGMLISAKLFHWAAGLHFAKNTLGTLKADS</sequence>
<organism evidence="3 4">
    <name type="scientific">Patellaria atrata CBS 101060</name>
    <dbReference type="NCBI Taxonomy" id="1346257"/>
    <lineage>
        <taxon>Eukaryota</taxon>
        <taxon>Fungi</taxon>
        <taxon>Dikarya</taxon>
        <taxon>Ascomycota</taxon>
        <taxon>Pezizomycotina</taxon>
        <taxon>Dothideomycetes</taxon>
        <taxon>Dothideomycetes incertae sedis</taxon>
        <taxon>Patellariales</taxon>
        <taxon>Patellariaceae</taxon>
        <taxon>Patellaria</taxon>
    </lineage>
</organism>
<dbReference type="OrthoDB" id="10249920at2759"/>
<evidence type="ECO:0000256" key="1">
    <source>
        <dbReference type="ARBA" id="ARBA00022801"/>
    </source>
</evidence>
<feature type="domain" description="Nudix hydrolase" evidence="2">
    <location>
        <begin position="51"/>
        <end position="187"/>
    </location>
</feature>